<feature type="region of interest" description="Disordered" evidence="1">
    <location>
        <begin position="60"/>
        <end position="80"/>
    </location>
</feature>
<evidence type="ECO:0000313" key="4">
    <source>
        <dbReference type="Proteomes" id="UP000002320"/>
    </source>
</evidence>
<evidence type="ECO:0000313" key="2">
    <source>
        <dbReference type="EMBL" id="EDS32703.1"/>
    </source>
</evidence>
<gene>
    <name evidence="3" type="primary">6041595</name>
    <name evidence="2" type="ORF">CpipJ_CPIJ009291</name>
</gene>
<dbReference type="OrthoDB" id="10258869at2759"/>
<dbReference type="Gene3D" id="3.90.1170.10">
    <property type="entry name" value="Ribosomal protein L10e/L16"/>
    <property type="match status" value="1"/>
</dbReference>
<dbReference type="SUPFAM" id="SSF54686">
    <property type="entry name" value="Ribosomal protein L16p/L10e"/>
    <property type="match status" value="1"/>
</dbReference>
<dbReference type="Proteomes" id="UP000002320">
    <property type="component" value="Unassembled WGS sequence"/>
</dbReference>
<keyword evidence="2" id="KW-0689">Ribosomal protein</keyword>
<dbReference type="eggNOG" id="KOG0857">
    <property type="taxonomic scope" value="Eukaryota"/>
</dbReference>
<evidence type="ECO:0000256" key="1">
    <source>
        <dbReference type="SAM" id="MobiDB-lite"/>
    </source>
</evidence>
<proteinExistence type="predicted"/>
<keyword evidence="4" id="KW-1185">Reference proteome</keyword>
<dbReference type="InterPro" id="IPR001197">
    <property type="entry name" value="Ribosomal_uL16_euk_arch"/>
</dbReference>
<evidence type="ECO:0000313" key="3">
    <source>
        <dbReference type="EnsemblMetazoa" id="CPIJ009291-PA"/>
    </source>
</evidence>
<accession>B0WQ49</accession>
<dbReference type="VEuPathDB" id="VectorBase:CPIJ009291"/>
<dbReference type="Gene3D" id="3.30.60.300">
    <property type="match status" value="1"/>
</dbReference>
<dbReference type="AlphaFoldDB" id="B0WQ49"/>
<keyword evidence="2" id="KW-0687">Ribonucleoprotein</keyword>
<dbReference type="PANTHER" id="PTHR11726">
    <property type="entry name" value="60S RIBOSOMAL PROTEIN L10"/>
    <property type="match status" value="1"/>
</dbReference>
<dbReference type="EnsemblMetazoa" id="CPIJ009291-RA">
    <property type="protein sequence ID" value="CPIJ009291-PA"/>
    <property type="gene ID" value="CPIJ009291"/>
</dbReference>
<organism>
    <name type="scientific">Culex quinquefasciatus</name>
    <name type="common">Southern house mosquito</name>
    <name type="synonym">Culex pungens</name>
    <dbReference type="NCBI Taxonomy" id="7176"/>
    <lineage>
        <taxon>Eukaryota</taxon>
        <taxon>Metazoa</taxon>
        <taxon>Ecdysozoa</taxon>
        <taxon>Arthropoda</taxon>
        <taxon>Hexapoda</taxon>
        <taxon>Insecta</taxon>
        <taxon>Pterygota</taxon>
        <taxon>Neoptera</taxon>
        <taxon>Endopterygota</taxon>
        <taxon>Diptera</taxon>
        <taxon>Nematocera</taxon>
        <taxon>Culicoidea</taxon>
        <taxon>Culicidae</taxon>
        <taxon>Culicinae</taxon>
        <taxon>Culicini</taxon>
        <taxon>Culex</taxon>
        <taxon>Culex</taxon>
    </lineage>
</organism>
<dbReference type="GO" id="GO:0003735">
    <property type="term" value="F:structural constituent of ribosome"/>
    <property type="evidence" value="ECO:0007669"/>
    <property type="project" value="InterPro"/>
</dbReference>
<dbReference type="STRING" id="7176.B0WQ49"/>
<name>B0WQ49_CULQU</name>
<protein>
    <submittedName>
        <fullName evidence="2 3">60S ribosomal protein L10</fullName>
    </submittedName>
</protein>
<dbReference type="EMBL" id="DS232034">
    <property type="protein sequence ID" value="EDS32703.1"/>
    <property type="molecule type" value="Genomic_DNA"/>
</dbReference>
<dbReference type="KEGG" id="cqu:CpipJ_CPIJ009291"/>
<reference evidence="2" key="1">
    <citation type="submission" date="2007-03" db="EMBL/GenBank/DDBJ databases">
        <title>Annotation of Culex pipiens quinquefasciatus.</title>
        <authorList>
            <consortium name="The Broad Institute Genome Sequencing Platform"/>
            <person name="Atkinson P.W."/>
            <person name="Hemingway J."/>
            <person name="Christensen B.M."/>
            <person name="Higgs S."/>
            <person name="Kodira C."/>
            <person name="Hannick L."/>
            <person name="Megy K."/>
            <person name="O'Leary S."/>
            <person name="Pearson M."/>
            <person name="Haas B.J."/>
            <person name="Mauceli E."/>
            <person name="Wortman J.R."/>
            <person name="Lee N.H."/>
            <person name="Guigo R."/>
            <person name="Stanke M."/>
            <person name="Alvarado L."/>
            <person name="Amedeo P."/>
            <person name="Antoine C.H."/>
            <person name="Arensburger P."/>
            <person name="Bidwell S.L."/>
            <person name="Crawford M."/>
            <person name="Camaro F."/>
            <person name="Devon K."/>
            <person name="Engels R."/>
            <person name="Hammond M."/>
            <person name="Howarth C."/>
            <person name="Koehrsen M."/>
            <person name="Lawson D."/>
            <person name="Montgomery P."/>
            <person name="Nene V."/>
            <person name="Nusbaum C."/>
            <person name="Puiu D."/>
            <person name="Romero-Severson J."/>
            <person name="Severson D.W."/>
            <person name="Shumway M."/>
            <person name="Sisk P."/>
            <person name="Stolte C."/>
            <person name="Zeng Q."/>
            <person name="Eisenstadt E."/>
            <person name="Fraser-Liggett C."/>
            <person name="Strausberg R."/>
            <person name="Galagan J."/>
            <person name="Birren B."/>
            <person name="Collins F.H."/>
        </authorList>
    </citation>
    <scope>NUCLEOTIDE SEQUENCE [LARGE SCALE GENOMIC DNA]</scope>
    <source>
        <strain evidence="2">JHB</strain>
    </source>
</reference>
<sequence length="225" mass="25285">MLPKSNALCSSLPFSPAAQASTPKKSPSVGQPCGNFRLASLNQAAGLLGQIHHGIQHRRWRQRSSCPVRQPAASGPPTRRARCDLERNRLFKRRRNNLRRQVQFCGKDQFHIRMRLYPYYVIRVNKMSCAGADRLQTGMPADHVGALERSFSTAGRRGLASCQVQVPQPSEDLHLEEVGLHQVRPRPTPGVLRRVYIVSDGCGVKFFNDHGPLKNREAYERARLA</sequence>
<dbReference type="InterPro" id="IPR036920">
    <property type="entry name" value="Ribosomal_uL16_sf"/>
</dbReference>
<dbReference type="GO" id="GO:0006412">
    <property type="term" value="P:translation"/>
    <property type="evidence" value="ECO:0007669"/>
    <property type="project" value="InterPro"/>
</dbReference>
<dbReference type="HOGENOM" id="CLU_1230984_0_0_1"/>
<dbReference type="GO" id="GO:0005840">
    <property type="term" value="C:ribosome"/>
    <property type="evidence" value="ECO:0007669"/>
    <property type="project" value="UniProtKB-KW"/>
</dbReference>
<dbReference type="VEuPathDB" id="VectorBase:CQUJHB000366"/>
<reference evidence="3" key="2">
    <citation type="submission" date="2020-05" db="UniProtKB">
        <authorList>
            <consortium name="EnsemblMetazoa"/>
        </authorList>
    </citation>
    <scope>IDENTIFICATION</scope>
    <source>
        <strain evidence="3">JHB</strain>
    </source>
</reference>
<dbReference type="InParanoid" id="B0WQ49"/>